<keyword evidence="10" id="KW-1185">Reference proteome</keyword>
<evidence type="ECO:0000313" key="10">
    <source>
        <dbReference type="Proteomes" id="UP000243739"/>
    </source>
</evidence>
<keyword evidence="2 6" id="KW-0597">Phosphoprotein</keyword>
<dbReference type="PANTHER" id="PTHR43214:SF39">
    <property type="entry name" value="TRANSCRIPTIONAL REGULATORY PROTEIN DEGU"/>
    <property type="match status" value="1"/>
</dbReference>
<evidence type="ECO:0000256" key="2">
    <source>
        <dbReference type="ARBA" id="ARBA00022553"/>
    </source>
</evidence>
<dbReference type="PROSITE" id="PS50110">
    <property type="entry name" value="RESPONSE_REGULATORY"/>
    <property type="match status" value="1"/>
</dbReference>
<evidence type="ECO:0000259" key="7">
    <source>
        <dbReference type="PROSITE" id="PS50043"/>
    </source>
</evidence>
<dbReference type="Proteomes" id="UP000243739">
    <property type="component" value="Unassembled WGS sequence"/>
</dbReference>
<dbReference type="PROSITE" id="PS50043">
    <property type="entry name" value="HTH_LUXR_2"/>
    <property type="match status" value="1"/>
</dbReference>
<evidence type="ECO:0000256" key="4">
    <source>
        <dbReference type="ARBA" id="ARBA00023125"/>
    </source>
</evidence>
<dbReference type="Gene3D" id="3.40.50.2300">
    <property type="match status" value="1"/>
</dbReference>
<dbReference type="InterPro" id="IPR058245">
    <property type="entry name" value="NreC/VraR/RcsB-like_REC"/>
</dbReference>
<sequence>MSQKDKIRIILADDHQLFREGVKRIINLEEDMEVIAEFSDGTGVLNNYNGIKPDVILLDINMPHLNGVETTKKVKELYPEAKIMILSIHDDEGYVFETLRAGASGYLLKDMDAETLVEAIREISEGKAYIHPEVTGKVINEYRRLSLKEQNEGLPEKPVFIKNAVDWRAILTTREIEVLQLMAEGNSNRSIGEKLFISEKTVKNHVSNILQKMDVQDRTQAVITAIKNGWVNLE</sequence>
<dbReference type="EMBL" id="MIJF01000013">
    <property type="protein sequence ID" value="OEF99757.1"/>
    <property type="molecule type" value="Genomic_DNA"/>
</dbReference>
<evidence type="ECO:0000256" key="6">
    <source>
        <dbReference type="PROSITE-ProRule" id="PRU00169"/>
    </source>
</evidence>
<dbReference type="InterPro" id="IPR000792">
    <property type="entry name" value="Tscrpt_reg_LuxR_C"/>
</dbReference>
<comment type="caution">
    <text evidence="9">The sequence shown here is derived from an EMBL/GenBank/DDBJ whole genome shotgun (WGS) entry which is preliminary data.</text>
</comment>
<dbReference type="SUPFAM" id="SSF46894">
    <property type="entry name" value="C-terminal effector domain of the bipartite response regulators"/>
    <property type="match status" value="1"/>
</dbReference>
<dbReference type="InterPro" id="IPR016032">
    <property type="entry name" value="Sig_transdc_resp-reg_C-effctor"/>
</dbReference>
<dbReference type="InterPro" id="IPR001789">
    <property type="entry name" value="Sig_transdc_resp-reg_receiver"/>
</dbReference>
<dbReference type="SMART" id="SM00421">
    <property type="entry name" value="HTH_LUXR"/>
    <property type="match status" value="1"/>
</dbReference>
<keyword evidence="4 9" id="KW-0238">DNA-binding</keyword>
<dbReference type="Pfam" id="PF00072">
    <property type="entry name" value="Response_reg"/>
    <property type="match status" value="1"/>
</dbReference>
<dbReference type="STRING" id="337097.BHF71_00860"/>
<evidence type="ECO:0000256" key="3">
    <source>
        <dbReference type="ARBA" id="ARBA00023015"/>
    </source>
</evidence>
<evidence type="ECO:0000313" key="9">
    <source>
        <dbReference type="EMBL" id="OEF99757.1"/>
    </source>
</evidence>
<evidence type="ECO:0000256" key="5">
    <source>
        <dbReference type="ARBA" id="ARBA00023163"/>
    </source>
</evidence>
<dbReference type="SMART" id="SM00448">
    <property type="entry name" value="REC"/>
    <property type="match status" value="1"/>
</dbReference>
<evidence type="ECO:0000259" key="8">
    <source>
        <dbReference type="PROSITE" id="PS50110"/>
    </source>
</evidence>
<reference evidence="9 10" key="1">
    <citation type="submission" date="2016-09" db="EMBL/GenBank/DDBJ databases">
        <title>Draft genome sequence for the type strain of Vulcanibacillus modesticaldus BR, a strictly anaerobic, moderately thermophilic, and nitrate-reducing bacterium from deep sea-hydrothermal vents of the Mid-Atlantic Ridge.</title>
        <authorList>
            <person name="Abin C.A."/>
            <person name="Hollibaugh J.T."/>
        </authorList>
    </citation>
    <scope>NUCLEOTIDE SEQUENCE [LARGE SCALE GENOMIC DNA]</scope>
    <source>
        <strain evidence="9 10">BR</strain>
    </source>
</reference>
<feature type="modified residue" description="4-aspartylphosphate" evidence="6">
    <location>
        <position position="59"/>
    </location>
</feature>
<keyword evidence="5" id="KW-0804">Transcription</keyword>
<keyword evidence="3" id="KW-0805">Transcription regulation</keyword>
<dbReference type="PANTHER" id="PTHR43214">
    <property type="entry name" value="TWO-COMPONENT RESPONSE REGULATOR"/>
    <property type="match status" value="1"/>
</dbReference>
<gene>
    <name evidence="9" type="ORF">BHF71_00860</name>
</gene>
<dbReference type="InterPro" id="IPR039420">
    <property type="entry name" value="WalR-like"/>
</dbReference>
<feature type="domain" description="Response regulatory" evidence="8">
    <location>
        <begin position="8"/>
        <end position="124"/>
    </location>
</feature>
<dbReference type="AlphaFoldDB" id="A0A1D2YVQ1"/>
<dbReference type="GO" id="GO:0006355">
    <property type="term" value="P:regulation of DNA-templated transcription"/>
    <property type="evidence" value="ECO:0007669"/>
    <property type="project" value="InterPro"/>
</dbReference>
<evidence type="ECO:0000256" key="1">
    <source>
        <dbReference type="ARBA" id="ARBA00004496"/>
    </source>
</evidence>
<proteinExistence type="predicted"/>
<name>A0A1D2YVQ1_9BACI</name>
<dbReference type="PROSITE" id="PS00622">
    <property type="entry name" value="HTH_LUXR_1"/>
    <property type="match status" value="1"/>
</dbReference>
<dbReference type="Pfam" id="PF00196">
    <property type="entry name" value="GerE"/>
    <property type="match status" value="1"/>
</dbReference>
<dbReference type="PRINTS" id="PR00038">
    <property type="entry name" value="HTHLUXR"/>
</dbReference>
<feature type="domain" description="HTH luxR-type" evidence="7">
    <location>
        <begin position="164"/>
        <end position="229"/>
    </location>
</feature>
<dbReference type="OrthoDB" id="9780153at2"/>
<dbReference type="GO" id="GO:0005737">
    <property type="term" value="C:cytoplasm"/>
    <property type="evidence" value="ECO:0007669"/>
    <property type="project" value="UniProtKB-SubCell"/>
</dbReference>
<dbReference type="CDD" id="cd17535">
    <property type="entry name" value="REC_NarL-like"/>
    <property type="match status" value="1"/>
</dbReference>
<dbReference type="CDD" id="cd06170">
    <property type="entry name" value="LuxR_C_like"/>
    <property type="match status" value="1"/>
</dbReference>
<dbReference type="RefSeq" id="WP_069656244.1">
    <property type="nucleotide sequence ID" value="NZ_MIJF01000013.1"/>
</dbReference>
<comment type="subcellular location">
    <subcellularLocation>
        <location evidence="1">Cytoplasm</location>
    </subcellularLocation>
</comment>
<dbReference type="GO" id="GO:0000160">
    <property type="term" value="P:phosphorelay signal transduction system"/>
    <property type="evidence" value="ECO:0007669"/>
    <property type="project" value="InterPro"/>
</dbReference>
<dbReference type="GO" id="GO:0003677">
    <property type="term" value="F:DNA binding"/>
    <property type="evidence" value="ECO:0007669"/>
    <property type="project" value="UniProtKB-KW"/>
</dbReference>
<organism evidence="9 10">
    <name type="scientific">Vulcanibacillus modesticaldus</name>
    <dbReference type="NCBI Taxonomy" id="337097"/>
    <lineage>
        <taxon>Bacteria</taxon>
        <taxon>Bacillati</taxon>
        <taxon>Bacillota</taxon>
        <taxon>Bacilli</taxon>
        <taxon>Bacillales</taxon>
        <taxon>Bacillaceae</taxon>
        <taxon>Vulcanibacillus</taxon>
    </lineage>
</organism>
<dbReference type="SUPFAM" id="SSF52172">
    <property type="entry name" value="CheY-like"/>
    <property type="match status" value="1"/>
</dbReference>
<accession>A0A1D2YVQ1</accession>
<dbReference type="InterPro" id="IPR011006">
    <property type="entry name" value="CheY-like_superfamily"/>
</dbReference>
<protein>
    <submittedName>
        <fullName evidence="9">DNA-binding response regulator</fullName>
    </submittedName>
</protein>